<gene>
    <name evidence="1" type="ORF">LCGC14_1251430</name>
</gene>
<proteinExistence type="predicted"/>
<evidence type="ECO:0000313" key="1">
    <source>
        <dbReference type="EMBL" id="KKM89162.1"/>
    </source>
</evidence>
<sequence length="61" mass="7412">MNIYEFLKEYNARLSCGFSWLVWDDDINQWVVWQRKPYERRNGCLYRGDSADEAIKCMEAK</sequence>
<dbReference type="AlphaFoldDB" id="A0A0F9P6V2"/>
<reference evidence="1" key="1">
    <citation type="journal article" date="2015" name="Nature">
        <title>Complex archaea that bridge the gap between prokaryotes and eukaryotes.</title>
        <authorList>
            <person name="Spang A."/>
            <person name="Saw J.H."/>
            <person name="Jorgensen S.L."/>
            <person name="Zaremba-Niedzwiedzka K."/>
            <person name="Martijn J."/>
            <person name="Lind A.E."/>
            <person name="van Eijk R."/>
            <person name="Schleper C."/>
            <person name="Guy L."/>
            <person name="Ettema T.J."/>
        </authorList>
    </citation>
    <scope>NUCLEOTIDE SEQUENCE</scope>
</reference>
<dbReference type="EMBL" id="LAZR01006860">
    <property type="protein sequence ID" value="KKM89162.1"/>
    <property type="molecule type" value="Genomic_DNA"/>
</dbReference>
<comment type="caution">
    <text evidence="1">The sequence shown here is derived from an EMBL/GenBank/DDBJ whole genome shotgun (WGS) entry which is preliminary data.</text>
</comment>
<name>A0A0F9P6V2_9ZZZZ</name>
<protein>
    <submittedName>
        <fullName evidence="1">Uncharacterized protein</fullName>
    </submittedName>
</protein>
<accession>A0A0F9P6V2</accession>
<organism evidence="1">
    <name type="scientific">marine sediment metagenome</name>
    <dbReference type="NCBI Taxonomy" id="412755"/>
    <lineage>
        <taxon>unclassified sequences</taxon>
        <taxon>metagenomes</taxon>
        <taxon>ecological metagenomes</taxon>
    </lineage>
</organism>